<evidence type="ECO:0000256" key="1">
    <source>
        <dbReference type="ARBA" id="ARBA00004127"/>
    </source>
</evidence>
<dbReference type="EMBL" id="JALNTZ010000010">
    <property type="protein sequence ID" value="KAJ3639818.1"/>
    <property type="molecule type" value="Genomic_DNA"/>
</dbReference>
<evidence type="ECO:0000256" key="6">
    <source>
        <dbReference type="ARBA" id="ARBA00023136"/>
    </source>
</evidence>
<feature type="transmembrane region" description="Helical" evidence="7">
    <location>
        <begin position="157"/>
        <end position="176"/>
    </location>
</feature>
<feature type="transmembrane region" description="Helical" evidence="7">
    <location>
        <begin position="62"/>
        <end position="83"/>
    </location>
</feature>
<keyword evidence="3" id="KW-0813">Transport</keyword>
<keyword evidence="9" id="KW-1185">Reference proteome</keyword>
<feature type="transmembrane region" description="Helical" evidence="7">
    <location>
        <begin position="188"/>
        <end position="206"/>
    </location>
</feature>
<dbReference type="PANTHER" id="PTHR10981:SF0">
    <property type="entry name" value="BATTENIN"/>
    <property type="match status" value="1"/>
</dbReference>
<evidence type="ECO:0000256" key="7">
    <source>
        <dbReference type="RuleBase" id="RU361113"/>
    </source>
</evidence>
<dbReference type="InterPro" id="IPR003492">
    <property type="entry name" value="Battenin_disease_Cln3"/>
</dbReference>
<dbReference type="InterPro" id="IPR036259">
    <property type="entry name" value="MFS_trans_sf"/>
</dbReference>
<dbReference type="FunFam" id="1.20.1250.20:FF:000427">
    <property type="entry name" value="Battenin"/>
    <property type="match status" value="1"/>
</dbReference>
<feature type="transmembrane region" description="Helical" evidence="7">
    <location>
        <begin position="398"/>
        <end position="422"/>
    </location>
</feature>
<dbReference type="SUPFAM" id="SSF103473">
    <property type="entry name" value="MFS general substrate transporter"/>
    <property type="match status" value="1"/>
</dbReference>
<evidence type="ECO:0000256" key="3">
    <source>
        <dbReference type="ARBA" id="ARBA00022448"/>
    </source>
</evidence>
<dbReference type="Gene3D" id="1.20.1250.20">
    <property type="entry name" value="MFS general substrate transporter like domains"/>
    <property type="match status" value="2"/>
</dbReference>
<dbReference type="GO" id="GO:0051453">
    <property type="term" value="P:regulation of intracellular pH"/>
    <property type="evidence" value="ECO:0007669"/>
    <property type="project" value="TreeGrafter"/>
</dbReference>
<proteinExistence type="inferred from homology"/>
<feature type="transmembrane region" description="Helical" evidence="7">
    <location>
        <begin position="218"/>
        <end position="236"/>
    </location>
</feature>
<feature type="transmembrane region" description="Helical" evidence="7">
    <location>
        <begin position="273"/>
        <end position="290"/>
    </location>
</feature>
<feature type="transmembrane region" description="Helical" evidence="7">
    <location>
        <begin position="363"/>
        <end position="386"/>
    </location>
</feature>
<protein>
    <recommendedName>
        <fullName evidence="7">Battenin</fullName>
    </recommendedName>
</protein>
<evidence type="ECO:0000313" key="8">
    <source>
        <dbReference type="EMBL" id="KAJ3639818.1"/>
    </source>
</evidence>
<dbReference type="Proteomes" id="UP001168821">
    <property type="component" value="Unassembled WGS sequence"/>
</dbReference>
<name>A0AA38M110_9CUCU</name>
<dbReference type="PIRSF" id="PIRSF015974">
    <property type="entry name" value="CLN3_BTN1"/>
    <property type="match status" value="1"/>
</dbReference>
<dbReference type="PANTHER" id="PTHR10981">
    <property type="entry name" value="BATTENIN"/>
    <property type="match status" value="1"/>
</dbReference>
<feature type="transmembrane region" description="Helical" evidence="7">
    <location>
        <begin position="131"/>
        <end position="151"/>
    </location>
</feature>
<comment type="caution">
    <text evidence="8">The sequence shown here is derived from an EMBL/GenBank/DDBJ whole genome shotgun (WGS) entry which is preliminary data.</text>
</comment>
<organism evidence="8 9">
    <name type="scientific">Zophobas morio</name>
    <dbReference type="NCBI Taxonomy" id="2755281"/>
    <lineage>
        <taxon>Eukaryota</taxon>
        <taxon>Metazoa</taxon>
        <taxon>Ecdysozoa</taxon>
        <taxon>Arthropoda</taxon>
        <taxon>Hexapoda</taxon>
        <taxon>Insecta</taxon>
        <taxon>Pterygota</taxon>
        <taxon>Neoptera</taxon>
        <taxon>Endopterygota</taxon>
        <taxon>Coleoptera</taxon>
        <taxon>Polyphaga</taxon>
        <taxon>Cucujiformia</taxon>
        <taxon>Tenebrionidae</taxon>
        <taxon>Zophobas</taxon>
    </lineage>
</organism>
<dbReference type="GO" id="GO:0007040">
    <property type="term" value="P:lysosome organization"/>
    <property type="evidence" value="ECO:0007669"/>
    <property type="project" value="TreeGrafter"/>
</dbReference>
<accession>A0AA38M110</accession>
<reference evidence="8" key="1">
    <citation type="journal article" date="2023" name="G3 (Bethesda)">
        <title>Whole genome assemblies of Zophobas morio and Tenebrio molitor.</title>
        <authorList>
            <person name="Kaur S."/>
            <person name="Stinson S.A."/>
            <person name="diCenzo G.C."/>
        </authorList>
    </citation>
    <scope>NUCLEOTIDE SEQUENCE</scope>
    <source>
        <strain evidence="8">QUZm001</strain>
    </source>
</reference>
<dbReference type="InterPro" id="IPR018460">
    <property type="entry name" value="Battenin_disease_Cln3_subgr"/>
</dbReference>
<evidence type="ECO:0000256" key="5">
    <source>
        <dbReference type="ARBA" id="ARBA00022989"/>
    </source>
</evidence>
<evidence type="ECO:0000256" key="2">
    <source>
        <dbReference type="ARBA" id="ARBA00007467"/>
    </source>
</evidence>
<comment type="subcellular location">
    <subcellularLocation>
        <location evidence="1">Endomembrane system</location>
        <topology evidence="1">Multi-pass membrane protein</topology>
    </subcellularLocation>
    <subcellularLocation>
        <location evidence="7">Lysosome membrane</location>
        <topology evidence="7">Multi-pass membrane protein</topology>
    </subcellularLocation>
</comment>
<keyword evidence="4 7" id="KW-0812">Transmembrane</keyword>
<dbReference type="PRINTS" id="PR01315">
    <property type="entry name" value="BATTENIN"/>
</dbReference>
<gene>
    <name evidence="8" type="ORF">Zmor_003154</name>
</gene>
<evidence type="ECO:0000313" key="9">
    <source>
        <dbReference type="Proteomes" id="UP001168821"/>
    </source>
</evidence>
<dbReference type="Pfam" id="PF02487">
    <property type="entry name" value="CLN3"/>
    <property type="match status" value="1"/>
</dbReference>
<dbReference type="CDD" id="cd06174">
    <property type="entry name" value="MFS"/>
    <property type="match status" value="1"/>
</dbReference>
<feature type="transmembrane region" description="Helical" evidence="7">
    <location>
        <begin position="336"/>
        <end position="357"/>
    </location>
</feature>
<keyword evidence="7" id="KW-0458">Lysosome</keyword>
<comment type="similarity">
    <text evidence="2 7">Belongs to the battenin family.</text>
</comment>
<evidence type="ECO:0000256" key="4">
    <source>
        <dbReference type="ARBA" id="ARBA00022692"/>
    </source>
</evidence>
<keyword evidence="6 7" id="KW-0472">Membrane</keyword>
<dbReference type="GO" id="GO:0012505">
    <property type="term" value="C:endomembrane system"/>
    <property type="evidence" value="ECO:0007669"/>
    <property type="project" value="UniProtKB-SubCell"/>
</dbReference>
<sequence>MIRSVRRITRVAGLRSLGRRYPRRSNKRKPKYNYESMAEYQSSDKILPPDSRTVKKKKPWRALISYWILGLCNNYGYVVMLTAASDIIGESEGSKSKERNCTYMSTGAILLADIIPSLVVKLLAPFFPFFVNVRVAICILCSSAGFLLVAFSQSITMSLLGVVATSFCSGLGEVTYLQYSSFFDKNVVSTWSSGTGGAGVIGALSYSLLQQLGFKTTLLVMLIVPGIMAVTFYIILPTPEVQDDTDVQNNVNAEEIKNPKEALKKKFKQVPSLLKYMIPFGLVYFLEYFINQGTFELINFDNTFLKPSDQYRWLQVLYQVGVFFSRSSVNFFHIRYIWVMSVLQAVNVVIFTTEVIYYYMPSFWIIAVLTLWEGLLGGAAYVNTFYRISTEVKEEHKQFSMAITSFADSIGITLAGVVAIYAHNAICSLPMPLRAS</sequence>
<dbReference type="GO" id="GO:0005765">
    <property type="term" value="C:lysosomal membrane"/>
    <property type="evidence" value="ECO:0007669"/>
    <property type="project" value="UniProtKB-SubCell"/>
</dbReference>
<dbReference type="AlphaFoldDB" id="A0AA38M110"/>
<keyword evidence="5 7" id="KW-1133">Transmembrane helix</keyword>